<evidence type="ECO:0000256" key="1">
    <source>
        <dbReference type="ARBA" id="ARBA00004651"/>
    </source>
</evidence>
<keyword evidence="4 7" id="KW-0812">Transmembrane</keyword>
<keyword evidence="5 7" id="KW-1133">Transmembrane helix</keyword>
<feature type="transmembrane region" description="Helical" evidence="7">
    <location>
        <begin position="38"/>
        <end position="59"/>
    </location>
</feature>
<feature type="domain" description="Glycine transporter" evidence="8">
    <location>
        <begin position="101"/>
        <end position="173"/>
    </location>
</feature>
<dbReference type="Proteomes" id="UP000237839">
    <property type="component" value="Unassembled WGS sequence"/>
</dbReference>
<feature type="transmembrane region" description="Helical" evidence="7">
    <location>
        <begin position="184"/>
        <end position="203"/>
    </location>
</feature>
<dbReference type="Pfam" id="PF03458">
    <property type="entry name" value="Gly_transporter"/>
    <property type="match status" value="2"/>
</dbReference>
<gene>
    <name evidence="9" type="ORF">S2091_3281</name>
</gene>
<organism evidence="9 10">
    <name type="scientific">Solimicrobium silvestre</name>
    <dbReference type="NCBI Taxonomy" id="2099400"/>
    <lineage>
        <taxon>Bacteria</taxon>
        <taxon>Pseudomonadati</taxon>
        <taxon>Pseudomonadota</taxon>
        <taxon>Betaproteobacteria</taxon>
        <taxon>Burkholderiales</taxon>
        <taxon>Oxalobacteraceae</taxon>
        <taxon>Solimicrobium</taxon>
    </lineage>
</organism>
<sequence>MARMKLKTEAVVLAADLIGTSVFAVEGALSAIHGNLDLLGVMVIAFIAALGGGVIRDMLIGATPPNAIRDWRYPALTFLAGLLTFIFHSSFQAIPTQLMLVLDAAGLSLFAVAGVEKATMFGIRPFVAMLLGTVTGVGGGVIRDILMTRVPAVLQTDIYATAAFFGAFIVLLGRRFGLSEGSAGLLGGLVCFTVRLLSVAYGWHLPKA</sequence>
<dbReference type="EMBL" id="PUGF01000017">
    <property type="protein sequence ID" value="PRC91939.1"/>
    <property type="molecule type" value="Genomic_DNA"/>
</dbReference>
<evidence type="ECO:0000256" key="2">
    <source>
        <dbReference type="ARBA" id="ARBA00008193"/>
    </source>
</evidence>
<comment type="caution">
    <text evidence="9">The sequence shown here is derived from an EMBL/GenBank/DDBJ whole genome shotgun (WGS) entry which is preliminary data.</text>
</comment>
<keyword evidence="10" id="KW-1185">Reference proteome</keyword>
<evidence type="ECO:0000313" key="10">
    <source>
        <dbReference type="Proteomes" id="UP000237839"/>
    </source>
</evidence>
<evidence type="ECO:0000259" key="8">
    <source>
        <dbReference type="Pfam" id="PF03458"/>
    </source>
</evidence>
<evidence type="ECO:0000256" key="3">
    <source>
        <dbReference type="ARBA" id="ARBA00022475"/>
    </source>
</evidence>
<accession>A0A2S9GW40</accession>
<proteinExistence type="inferred from homology"/>
<feature type="domain" description="Glycine transporter" evidence="8">
    <location>
        <begin position="14"/>
        <end position="88"/>
    </location>
</feature>
<dbReference type="PANTHER" id="PTHR30506:SF3">
    <property type="entry name" value="UPF0126 INNER MEMBRANE PROTEIN YADS-RELATED"/>
    <property type="match status" value="1"/>
</dbReference>
<reference evidence="9 10" key="1">
    <citation type="submission" date="2018-02" db="EMBL/GenBank/DDBJ databases">
        <title>Solimicrobium silvestre gen. nov., sp. nov., isolated from alpine forest soil.</title>
        <authorList>
            <person name="Margesin R."/>
            <person name="Albuquerque L."/>
            <person name="Zhang D.-C."/>
            <person name="Froufe H.J.C."/>
            <person name="Severino R."/>
            <person name="Roxo I."/>
            <person name="Egas C."/>
            <person name="Da Costa M.S."/>
        </authorList>
    </citation>
    <scope>NUCLEOTIDE SEQUENCE [LARGE SCALE GENOMIC DNA]</scope>
    <source>
        <strain evidence="9 10">S20-91</strain>
    </source>
</reference>
<feature type="transmembrane region" description="Helical" evidence="7">
    <location>
        <begin position="71"/>
        <end position="91"/>
    </location>
</feature>
<comment type="similarity">
    <text evidence="2">Belongs to the UPF0126 family.</text>
</comment>
<dbReference type="InterPro" id="IPR005115">
    <property type="entry name" value="Gly_transporter"/>
</dbReference>
<dbReference type="GO" id="GO:0005886">
    <property type="term" value="C:plasma membrane"/>
    <property type="evidence" value="ECO:0007669"/>
    <property type="project" value="UniProtKB-SubCell"/>
</dbReference>
<name>A0A2S9GW40_9BURK</name>
<feature type="transmembrane region" description="Helical" evidence="7">
    <location>
        <begin position="152"/>
        <end position="172"/>
    </location>
</feature>
<evidence type="ECO:0000256" key="5">
    <source>
        <dbReference type="ARBA" id="ARBA00022989"/>
    </source>
</evidence>
<comment type="subcellular location">
    <subcellularLocation>
        <location evidence="1">Cell membrane</location>
        <topology evidence="1">Multi-pass membrane protein</topology>
    </subcellularLocation>
</comment>
<feature type="transmembrane region" description="Helical" evidence="7">
    <location>
        <begin position="12"/>
        <end position="32"/>
    </location>
</feature>
<dbReference type="PANTHER" id="PTHR30506">
    <property type="entry name" value="INNER MEMBRANE PROTEIN"/>
    <property type="match status" value="1"/>
</dbReference>
<keyword evidence="6 7" id="KW-0472">Membrane</keyword>
<feature type="transmembrane region" description="Helical" evidence="7">
    <location>
        <begin position="127"/>
        <end position="146"/>
    </location>
</feature>
<evidence type="ECO:0000256" key="7">
    <source>
        <dbReference type="SAM" id="Phobius"/>
    </source>
</evidence>
<evidence type="ECO:0000313" key="9">
    <source>
        <dbReference type="EMBL" id="PRC91939.1"/>
    </source>
</evidence>
<keyword evidence="3" id="KW-1003">Cell membrane</keyword>
<evidence type="ECO:0000256" key="6">
    <source>
        <dbReference type="ARBA" id="ARBA00023136"/>
    </source>
</evidence>
<evidence type="ECO:0000256" key="4">
    <source>
        <dbReference type="ARBA" id="ARBA00022692"/>
    </source>
</evidence>
<protein>
    <submittedName>
        <fullName evidence="9">Putative membrane protein</fullName>
    </submittedName>
</protein>
<dbReference type="AlphaFoldDB" id="A0A2S9GW40"/>